<feature type="transmembrane region" description="Helical" evidence="1">
    <location>
        <begin position="81"/>
        <end position="102"/>
    </location>
</feature>
<comment type="caution">
    <text evidence="2">The sequence shown here is derived from an EMBL/GenBank/DDBJ whole genome shotgun (WGS) entry which is preliminary data.</text>
</comment>
<dbReference type="EMBL" id="JACJID010000005">
    <property type="protein sequence ID" value="MBA8928973.1"/>
    <property type="molecule type" value="Genomic_DNA"/>
</dbReference>
<dbReference type="Proteomes" id="UP000517916">
    <property type="component" value="Unassembled WGS sequence"/>
</dbReference>
<feature type="transmembrane region" description="Helical" evidence="1">
    <location>
        <begin position="16"/>
        <end position="41"/>
    </location>
</feature>
<evidence type="ECO:0000313" key="3">
    <source>
        <dbReference type="Proteomes" id="UP000517916"/>
    </source>
</evidence>
<evidence type="ECO:0000256" key="1">
    <source>
        <dbReference type="SAM" id="Phobius"/>
    </source>
</evidence>
<dbReference type="RefSeq" id="WP_025353927.1">
    <property type="nucleotide sequence ID" value="NZ_BAAABQ010000022.1"/>
</dbReference>
<reference evidence="2 3" key="1">
    <citation type="submission" date="2020-08" db="EMBL/GenBank/DDBJ databases">
        <title>Genomic Encyclopedia of Archaeal and Bacterial Type Strains, Phase II (KMG-II): from individual species to whole genera.</title>
        <authorList>
            <person name="Goeker M."/>
        </authorList>
    </citation>
    <scope>NUCLEOTIDE SEQUENCE [LARGE SCALE GENOMIC DNA]</scope>
    <source>
        <strain evidence="2 3">DSM 43850</strain>
    </source>
</reference>
<keyword evidence="3" id="KW-1185">Reference proteome</keyword>
<gene>
    <name evidence="2" type="ORF">BC739_006191</name>
</gene>
<keyword evidence="1" id="KW-1133">Transmembrane helix</keyword>
<evidence type="ECO:0008006" key="4">
    <source>
        <dbReference type="Google" id="ProtNLM"/>
    </source>
</evidence>
<keyword evidence="1" id="KW-0472">Membrane</keyword>
<organism evidence="2 3">
    <name type="scientific">Kutzneria viridogrisea</name>
    <dbReference type="NCBI Taxonomy" id="47990"/>
    <lineage>
        <taxon>Bacteria</taxon>
        <taxon>Bacillati</taxon>
        <taxon>Actinomycetota</taxon>
        <taxon>Actinomycetes</taxon>
        <taxon>Pseudonocardiales</taxon>
        <taxon>Pseudonocardiaceae</taxon>
        <taxon>Kutzneria</taxon>
    </lineage>
</organism>
<proteinExistence type="predicted"/>
<keyword evidence="1" id="KW-0812">Transmembrane</keyword>
<name>A0ABR6BPY3_9PSEU</name>
<sequence length="106" mass="11421">MAQHSERTAGQVRGKVVGVLAGVLRWIGTLAAVLLTAHVLLTVFGANPDNPITTFVRSWADPLALAFRDLFTPADAKLRVLANYGLAAVFWLVVTSIVVKLVRRLG</sequence>
<accession>A0ABR6BPY3</accession>
<protein>
    <recommendedName>
        <fullName evidence="4">YGGT family protein</fullName>
    </recommendedName>
</protein>
<evidence type="ECO:0000313" key="2">
    <source>
        <dbReference type="EMBL" id="MBA8928973.1"/>
    </source>
</evidence>